<comment type="caution">
    <text evidence="1">The sequence shown here is derived from an EMBL/GenBank/DDBJ whole genome shotgun (WGS) entry which is preliminary data.</text>
</comment>
<evidence type="ECO:0008006" key="3">
    <source>
        <dbReference type="Google" id="ProtNLM"/>
    </source>
</evidence>
<sequence length="163" mass="18494">MVRVRRLVCPVLGCRRQTFREQIPGLLERHQRRTTRLTGQVPKVVKELCGRAAARLTRVLAVPVSYATTLRLLRRIPVPTVRVPRVIGVDDFALRRRHRYATIIIAHSSMCRVVERRGWESTGVSGHALERQSVEACLEGCPGDAERAPNLTCARVQLLNEQR</sequence>
<keyword evidence="2" id="KW-1185">Reference proteome</keyword>
<gene>
    <name evidence="1" type="ORF">GCM10020367_06470</name>
</gene>
<dbReference type="PANTHER" id="PTHR33498">
    <property type="entry name" value="TRANSPOSASE FOR INSERTION SEQUENCE ELEMENT IS1557"/>
    <property type="match status" value="1"/>
</dbReference>
<evidence type="ECO:0000313" key="1">
    <source>
        <dbReference type="EMBL" id="GAA3368376.1"/>
    </source>
</evidence>
<dbReference type="EMBL" id="BAAAYL010000001">
    <property type="protein sequence ID" value="GAA3368376.1"/>
    <property type="molecule type" value="Genomic_DNA"/>
</dbReference>
<dbReference type="InterPro" id="IPR047951">
    <property type="entry name" value="Transpos_ISL3"/>
</dbReference>
<proteinExistence type="predicted"/>
<evidence type="ECO:0000313" key="2">
    <source>
        <dbReference type="Proteomes" id="UP001499990"/>
    </source>
</evidence>
<reference evidence="2" key="1">
    <citation type="journal article" date="2019" name="Int. J. Syst. Evol. Microbiol.">
        <title>The Global Catalogue of Microorganisms (GCM) 10K type strain sequencing project: providing services to taxonomists for standard genome sequencing and annotation.</title>
        <authorList>
            <consortium name="The Broad Institute Genomics Platform"/>
            <consortium name="The Broad Institute Genome Sequencing Center for Infectious Disease"/>
            <person name="Wu L."/>
            <person name="Ma J."/>
        </authorList>
    </citation>
    <scope>NUCLEOTIDE SEQUENCE [LARGE SCALE GENOMIC DNA]</scope>
    <source>
        <strain evidence="2">JCM 9651</strain>
    </source>
</reference>
<accession>A0ABP6S633</accession>
<dbReference type="Proteomes" id="UP001499990">
    <property type="component" value="Unassembled WGS sequence"/>
</dbReference>
<protein>
    <recommendedName>
        <fullName evidence="3">Transposase</fullName>
    </recommendedName>
</protein>
<dbReference type="PANTHER" id="PTHR33498:SF1">
    <property type="entry name" value="TRANSPOSASE FOR INSERTION SEQUENCE ELEMENT IS1557"/>
    <property type="match status" value="1"/>
</dbReference>
<name>A0ABP6S633_9ACTN</name>
<organism evidence="1 2">
    <name type="scientific">Streptomyces sannanensis</name>
    <dbReference type="NCBI Taxonomy" id="285536"/>
    <lineage>
        <taxon>Bacteria</taxon>
        <taxon>Bacillati</taxon>
        <taxon>Actinomycetota</taxon>
        <taxon>Actinomycetes</taxon>
        <taxon>Kitasatosporales</taxon>
        <taxon>Streptomycetaceae</taxon>
        <taxon>Streptomyces</taxon>
    </lineage>
</organism>